<geneLocation type="plasmid" evidence="2 3">
    <name>unnamed1</name>
</geneLocation>
<protein>
    <submittedName>
        <fullName evidence="2">ImmA/IrrE family metallo-endopeptidase</fullName>
    </submittedName>
</protein>
<dbReference type="Gene3D" id="1.10.10.2910">
    <property type="match status" value="1"/>
</dbReference>
<dbReference type="RefSeq" id="WP_169553556.1">
    <property type="nucleotide sequence ID" value="NZ_CP051678.1"/>
</dbReference>
<dbReference type="Pfam" id="PF06114">
    <property type="entry name" value="Peptidase_M78"/>
    <property type="match status" value="1"/>
</dbReference>
<keyword evidence="3" id="KW-1185">Reference proteome</keyword>
<evidence type="ECO:0000313" key="2">
    <source>
        <dbReference type="EMBL" id="QJD81538.1"/>
    </source>
</evidence>
<reference evidence="2 3" key="1">
    <citation type="submission" date="2020-04" db="EMBL/GenBank/DDBJ databases">
        <title>Genome sequencing of novel species.</title>
        <authorList>
            <person name="Heo J."/>
            <person name="Kim S.-J."/>
            <person name="Kim J.-S."/>
            <person name="Hong S.-B."/>
            <person name="Kwon S.-W."/>
        </authorList>
    </citation>
    <scope>NUCLEOTIDE SEQUENCE [LARGE SCALE GENOMIC DNA]</scope>
    <source>
        <strain evidence="2 3">CJU-R4</strain>
        <plasmid evidence="2 3">unnamed1</plasmid>
    </source>
</reference>
<dbReference type="AlphaFoldDB" id="A0A7L5DY31"/>
<sequence>MTQKASAFDLTYKDALLAELKKLFLGKNVLDKLPTVLQKYGILLIVRSKPDHAPLDGAAFWSKDNPVIALTLRYQRYDNLIFTVYHELGHIFLHLCHDKESSFVDSLDDGKDASSQQEDEANEFARNTLVPSERWRQFTLGRSGFTDEAIQQFADSMGVPAPTIWGRLCFEGRMKYSCASVHQKRNQIP</sequence>
<feature type="domain" description="IrrE N-terminal-like" evidence="1">
    <location>
        <begin position="45"/>
        <end position="143"/>
    </location>
</feature>
<dbReference type="InterPro" id="IPR052345">
    <property type="entry name" value="Rad_response_metalloprotease"/>
</dbReference>
<evidence type="ECO:0000313" key="3">
    <source>
        <dbReference type="Proteomes" id="UP000501128"/>
    </source>
</evidence>
<evidence type="ECO:0000259" key="1">
    <source>
        <dbReference type="Pfam" id="PF06114"/>
    </source>
</evidence>
<accession>A0A7L5DY31</accession>
<dbReference type="KEGG" id="srho:HH216_24515"/>
<dbReference type="Proteomes" id="UP000501128">
    <property type="component" value="Plasmid unnamed1"/>
</dbReference>
<gene>
    <name evidence="2" type="ORF">HH216_24515</name>
</gene>
<dbReference type="InterPro" id="IPR010359">
    <property type="entry name" value="IrrE_HExxH"/>
</dbReference>
<proteinExistence type="predicted"/>
<name>A0A7L5DY31_9BACT</name>
<dbReference type="PANTHER" id="PTHR43236:SF1">
    <property type="entry name" value="BLL7220 PROTEIN"/>
    <property type="match status" value="1"/>
</dbReference>
<dbReference type="EMBL" id="CP051678">
    <property type="protein sequence ID" value="QJD81538.1"/>
    <property type="molecule type" value="Genomic_DNA"/>
</dbReference>
<dbReference type="PANTHER" id="PTHR43236">
    <property type="entry name" value="ANTITOXIN HIGA1"/>
    <property type="match status" value="1"/>
</dbReference>
<organism evidence="2 3">
    <name type="scientific">Spirosoma rhododendri</name>
    <dbReference type="NCBI Taxonomy" id="2728024"/>
    <lineage>
        <taxon>Bacteria</taxon>
        <taxon>Pseudomonadati</taxon>
        <taxon>Bacteroidota</taxon>
        <taxon>Cytophagia</taxon>
        <taxon>Cytophagales</taxon>
        <taxon>Cytophagaceae</taxon>
        <taxon>Spirosoma</taxon>
    </lineage>
</organism>
<keyword evidence="2" id="KW-0614">Plasmid</keyword>